<keyword evidence="1" id="KW-0863">Zinc-finger</keyword>
<gene>
    <name evidence="4" type="ORF">SAY87_015020</name>
</gene>
<evidence type="ECO:0000256" key="1">
    <source>
        <dbReference type="PROSITE-ProRule" id="PRU00175"/>
    </source>
</evidence>
<dbReference type="InterPro" id="IPR013083">
    <property type="entry name" value="Znf_RING/FYVE/PHD"/>
</dbReference>
<keyword evidence="5" id="KW-1185">Reference proteome</keyword>
<protein>
    <recommendedName>
        <fullName evidence="3">RING-type domain-containing protein</fullName>
    </recommendedName>
</protein>
<accession>A0AAN7JKR8</accession>
<sequence>MECNGSRAICSICYEDLKPVVEDLQAVSVCGHVFHEICLQQWFEYCPSNRKQTCPVCKQSCSANKACRLYFQSTEEVTDATATQRLTDSSKDPEKLRREVLRLEGKVSGLNSTLDRQTNDLKELNDELFHYKELVKKEVALKDDAIKQKTAMQQQFHLKSQEFEKSRLECLKLHERNMVLAKELAALKLVSNLELGEDEALKLASLGNESNTKETIDILRKSLVIRNKSYKELMVKCNVLGRGEARNSIKLEKAQEKISKLKIRVQELETAIETQDNGILRALKVSKDKSSKRPAEYDNKSPNTKKFRVEDQPVPLHATLSNSQMDIITDAPNHKQEIEDCKSKKDSDACWPLASGVTTTLEPPFISIDEDASELPRAGQSFRNSNICHQSNKTFSIKARDSLESGLKCSSNDSRKYSNRDLSSAWPAISGSSTHCELSGCNNTATDAPDPPKLTIRKEAPGARPVMETGDVCFSSGLLGSDGTSRYLGKWCKRGQSKTNSTQNASSGNLIAVGSDGRGGRIKVLRSSIHSILDDKENFAKKSINGPKMTVSQSHGCLQIEHFFQKANPS</sequence>
<dbReference type="PROSITE" id="PS50089">
    <property type="entry name" value="ZF_RING_2"/>
    <property type="match status" value="1"/>
</dbReference>
<dbReference type="PANTHER" id="PTHR47344">
    <property type="entry name" value="RING ZINC FINGER PROTEIN-RELATED"/>
    <property type="match status" value="1"/>
</dbReference>
<dbReference type="Pfam" id="PF13639">
    <property type="entry name" value="zf-RING_2"/>
    <property type="match status" value="1"/>
</dbReference>
<evidence type="ECO:0000313" key="4">
    <source>
        <dbReference type="EMBL" id="KAK4748434.1"/>
    </source>
</evidence>
<keyword evidence="1" id="KW-0479">Metal-binding</keyword>
<dbReference type="InterPro" id="IPR001841">
    <property type="entry name" value="Znf_RING"/>
</dbReference>
<proteinExistence type="predicted"/>
<comment type="caution">
    <text evidence="4">The sequence shown here is derived from an EMBL/GenBank/DDBJ whole genome shotgun (WGS) entry which is preliminary data.</text>
</comment>
<reference evidence="4 5" key="1">
    <citation type="journal article" date="2023" name="Hortic Res">
        <title>Pangenome of water caltrop reveals structural variations and asymmetric subgenome divergence after allopolyploidization.</title>
        <authorList>
            <person name="Zhang X."/>
            <person name="Chen Y."/>
            <person name="Wang L."/>
            <person name="Yuan Y."/>
            <person name="Fang M."/>
            <person name="Shi L."/>
            <person name="Lu R."/>
            <person name="Comes H.P."/>
            <person name="Ma Y."/>
            <person name="Chen Y."/>
            <person name="Huang G."/>
            <person name="Zhou Y."/>
            <person name="Zheng Z."/>
            <person name="Qiu Y."/>
        </authorList>
    </citation>
    <scope>NUCLEOTIDE SEQUENCE [LARGE SCALE GENOMIC DNA]</scope>
    <source>
        <tissue evidence="4">Roots</tissue>
    </source>
</reference>
<dbReference type="CDD" id="cd16448">
    <property type="entry name" value="RING-H2"/>
    <property type="match status" value="1"/>
</dbReference>
<dbReference type="AlphaFoldDB" id="A0AAN7JKR8"/>
<organism evidence="4 5">
    <name type="scientific">Trapa incisa</name>
    <dbReference type="NCBI Taxonomy" id="236973"/>
    <lineage>
        <taxon>Eukaryota</taxon>
        <taxon>Viridiplantae</taxon>
        <taxon>Streptophyta</taxon>
        <taxon>Embryophyta</taxon>
        <taxon>Tracheophyta</taxon>
        <taxon>Spermatophyta</taxon>
        <taxon>Magnoliopsida</taxon>
        <taxon>eudicotyledons</taxon>
        <taxon>Gunneridae</taxon>
        <taxon>Pentapetalae</taxon>
        <taxon>rosids</taxon>
        <taxon>malvids</taxon>
        <taxon>Myrtales</taxon>
        <taxon>Lythraceae</taxon>
        <taxon>Trapa</taxon>
    </lineage>
</organism>
<evidence type="ECO:0000313" key="5">
    <source>
        <dbReference type="Proteomes" id="UP001345219"/>
    </source>
</evidence>
<name>A0AAN7JKR8_9MYRT</name>
<dbReference type="Gene3D" id="3.30.40.10">
    <property type="entry name" value="Zinc/RING finger domain, C3HC4 (zinc finger)"/>
    <property type="match status" value="1"/>
</dbReference>
<evidence type="ECO:0000259" key="3">
    <source>
        <dbReference type="PROSITE" id="PS50089"/>
    </source>
</evidence>
<dbReference type="SMART" id="SM00184">
    <property type="entry name" value="RING"/>
    <property type="match status" value="1"/>
</dbReference>
<feature type="coiled-coil region" evidence="2">
    <location>
        <begin position="107"/>
        <end position="134"/>
    </location>
</feature>
<dbReference type="PANTHER" id="PTHR47344:SF1">
    <property type="entry name" value="RING ZINC FINGER PROTEIN-RELATED"/>
    <property type="match status" value="1"/>
</dbReference>
<keyword evidence="2" id="KW-0175">Coiled coil</keyword>
<keyword evidence="1" id="KW-0862">Zinc</keyword>
<dbReference type="GO" id="GO:0008270">
    <property type="term" value="F:zinc ion binding"/>
    <property type="evidence" value="ECO:0007669"/>
    <property type="project" value="UniProtKB-KW"/>
</dbReference>
<dbReference type="SUPFAM" id="SSF57850">
    <property type="entry name" value="RING/U-box"/>
    <property type="match status" value="1"/>
</dbReference>
<feature type="domain" description="RING-type" evidence="3">
    <location>
        <begin position="10"/>
        <end position="58"/>
    </location>
</feature>
<dbReference type="Proteomes" id="UP001345219">
    <property type="component" value="Chromosome 12"/>
</dbReference>
<dbReference type="EMBL" id="JAXIOK010000019">
    <property type="protein sequence ID" value="KAK4748434.1"/>
    <property type="molecule type" value="Genomic_DNA"/>
</dbReference>
<evidence type="ECO:0000256" key="2">
    <source>
        <dbReference type="SAM" id="Coils"/>
    </source>
</evidence>